<comment type="pathway">
    <text evidence="2">Amino-acid degradation; L-phenylalanine degradation; acetoacetate and fumarate from L-phenylalanine: step 4/6.</text>
</comment>
<feature type="binding site" evidence="12">
    <location>
        <position position="397"/>
    </location>
    <ligand>
        <name>Fe cation</name>
        <dbReference type="ChEBI" id="CHEBI:24875"/>
    </ligand>
</feature>
<evidence type="ECO:0000256" key="6">
    <source>
        <dbReference type="ARBA" id="ARBA00022878"/>
    </source>
</evidence>
<evidence type="ECO:0000313" key="15">
    <source>
        <dbReference type="EMBL" id="RHY10318.1"/>
    </source>
</evidence>
<dbReference type="GO" id="GO:0046872">
    <property type="term" value="F:metal ion binding"/>
    <property type="evidence" value="ECO:0007669"/>
    <property type="project" value="UniProtKB-KW"/>
</dbReference>
<keyword evidence="7" id="KW-0223">Dioxygenase</keyword>
<protein>
    <recommendedName>
        <fullName evidence="4">homogentisate 1,2-dioxygenase</fullName>
        <ecNumber evidence="4">1.13.11.5</ecNumber>
    </recommendedName>
</protein>
<dbReference type="Pfam" id="PF04209">
    <property type="entry name" value="HgmA_C"/>
    <property type="match status" value="1"/>
</dbReference>
<comment type="caution">
    <text evidence="15">The sequence shown here is derived from an EMBL/GenBank/DDBJ whole genome shotgun (WGS) entry which is preliminary data.</text>
</comment>
<feature type="binding site" evidence="12">
    <location>
        <position position="403"/>
    </location>
    <ligand>
        <name>Fe cation</name>
        <dbReference type="ChEBI" id="CHEBI:24875"/>
    </ligand>
</feature>
<evidence type="ECO:0000256" key="10">
    <source>
        <dbReference type="ARBA" id="ARBA00023232"/>
    </source>
</evidence>
<gene>
    <name evidence="16" type="ORF">DYB26_001407</name>
    <name evidence="17" type="ORF">DYB31_001326</name>
    <name evidence="15" type="ORF">DYB36_001683</name>
</gene>
<evidence type="ECO:0000256" key="12">
    <source>
        <dbReference type="PIRSR" id="PIRSR605708-2"/>
    </source>
</evidence>
<dbReference type="Pfam" id="PF20510">
    <property type="entry name" value="HgmA_N"/>
    <property type="match status" value="1"/>
</dbReference>
<evidence type="ECO:0000256" key="4">
    <source>
        <dbReference type="ARBA" id="ARBA00013127"/>
    </source>
</evidence>
<comment type="cofactor">
    <cofactor evidence="1 12">
        <name>Fe cation</name>
        <dbReference type="ChEBI" id="CHEBI:24875"/>
    </cofactor>
</comment>
<dbReference type="Proteomes" id="UP000286510">
    <property type="component" value="Unassembled WGS sequence"/>
</dbReference>
<accession>A0A397AWF6</accession>
<dbReference type="UniPathway" id="UPA00139">
    <property type="reaction ID" value="UER00339"/>
</dbReference>
<dbReference type="GO" id="GO:0004411">
    <property type="term" value="F:homogentisate 1,2-dioxygenase activity"/>
    <property type="evidence" value="ECO:0007669"/>
    <property type="project" value="UniProtKB-EC"/>
</dbReference>
<evidence type="ECO:0000256" key="1">
    <source>
        <dbReference type="ARBA" id="ARBA00001962"/>
    </source>
</evidence>
<dbReference type="GO" id="GO:0006559">
    <property type="term" value="P:L-phenylalanine catabolic process"/>
    <property type="evidence" value="ECO:0007669"/>
    <property type="project" value="UniProtKB-UniPathway"/>
</dbReference>
<dbReference type="EC" id="1.13.11.5" evidence="4"/>
<feature type="binding site" evidence="12">
    <location>
        <position position="434"/>
    </location>
    <ligand>
        <name>homogentisate</name>
        <dbReference type="ChEBI" id="CHEBI:16169"/>
    </ligand>
</feature>
<evidence type="ECO:0000256" key="9">
    <source>
        <dbReference type="ARBA" id="ARBA00023004"/>
    </source>
</evidence>
<dbReference type="Proteomes" id="UP000265427">
    <property type="component" value="Unassembled WGS sequence"/>
</dbReference>
<comment type="similarity">
    <text evidence="3">Belongs to the homogentisate dioxygenase family.</text>
</comment>
<keyword evidence="8" id="KW-0560">Oxidoreductase</keyword>
<dbReference type="InterPro" id="IPR014710">
    <property type="entry name" value="RmlC-like_jellyroll"/>
</dbReference>
<reference evidence="18 19" key="1">
    <citation type="submission" date="2018-08" db="EMBL/GenBank/DDBJ databases">
        <title>Aphanomyces genome sequencing and annotation.</title>
        <authorList>
            <person name="Minardi D."/>
            <person name="Oidtmann B."/>
            <person name="Van Der Giezen M."/>
            <person name="Studholme D.J."/>
        </authorList>
    </citation>
    <scope>NUCLEOTIDE SEQUENCE [LARGE SCALE GENOMIC DNA]</scope>
    <source>
        <strain evidence="17 19">197901</strain>
        <strain evidence="16 20">FDL457</strain>
        <strain evidence="15 18">Kv</strain>
    </source>
</reference>
<feature type="domain" description="Homogentisate 1,2-dioxygenase C-terminal" evidence="13">
    <location>
        <begin position="343"/>
        <end position="493"/>
    </location>
</feature>
<dbReference type="EMBL" id="QUTE01020840">
    <property type="protein sequence ID" value="RHY84515.1"/>
    <property type="molecule type" value="Genomic_DNA"/>
</dbReference>
<dbReference type="FunFam" id="2.60.120.10:FF:000034">
    <property type="entry name" value="Homogentisate 1,2-dioxygenase"/>
    <property type="match status" value="1"/>
</dbReference>
<dbReference type="AlphaFoldDB" id="A0A397AWF6"/>
<evidence type="ECO:0000256" key="5">
    <source>
        <dbReference type="ARBA" id="ARBA00022723"/>
    </source>
</evidence>
<evidence type="ECO:0000313" key="17">
    <source>
        <dbReference type="EMBL" id="RHY84515.1"/>
    </source>
</evidence>
<dbReference type="PANTHER" id="PTHR11056:SF0">
    <property type="entry name" value="HOMOGENTISATE 1,2-DIOXYGENASE"/>
    <property type="match status" value="1"/>
</dbReference>
<sequence length="500" mass="56501">MMRCDWLYKVPQPCLCNNRKETKRPTEIHDYRNPRCSTFPFSICLCASNMTPSLRNKKAAVDATSDDWNNLAYQVGWGNHFASEVLPGALPQHMNNPQKCNYGLYCEQLSGTAFTLPRHSNQRTWLYRILPPVVHAEYVNVTSGDVVTDFSKEHTTPQQLRWGPMALPASSESVDFVQGLKTIGGAGDPTMKTGMAVHMYAANASMVDKCFYNSDGDFLVVPQEGSLRILTEMGKLLVSPHEIVVLPRGIRFSIDVDGPVRGYVLEVYNRHFVIPDLGPIGANGLANPRDFEHPTAWYEDRDCNYTVVTKFAGNMFAAHMTFSPFNVVAWHGNYVPYKYNLDHFCTMNSVNYDHPDPSIYTVLTCQTDEPGCAVADFVIFPPRWMVQEKTFRPPYYHRNHMTEFMGMVYGHYDAKTDDGFVPGGASLHSCHTAHGPDTETFLAASSADLKPVKFDGGLAFMFESTYIMKVTKYAMTCPQMDHDYYKCWQPLPKLFNPNKL</sequence>
<dbReference type="InterPro" id="IPR046451">
    <property type="entry name" value="HgmA_C"/>
</dbReference>
<evidence type="ECO:0000256" key="7">
    <source>
        <dbReference type="ARBA" id="ARBA00022964"/>
    </source>
</evidence>
<dbReference type="Proteomes" id="UP000266196">
    <property type="component" value="Unassembled WGS sequence"/>
</dbReference>
<keyword evidence="10" id="KW-0585">Phenylalanine catabolism</keyword>
<feature type="binding site" evidence="12">
    <location>
        <position position="412"/>
    </location>
    <ligand>
        <name>homogentisate</name>
        <dbReference type="ChEBI" id="CHEBI:16169"/>
    </ligand>
</feature>
<dbReference type="Gene3D" id="2.60.120.10">
    <property type="entry name" value="Jelly Rolls"/>
    <property type="match status" value="1"/>
</dbReference>
<dbReference type="EMBL" id="QUSZ01005296">
    <property type="protein sequence ID" value="RHY10318.1"/>
    <property type="molecule type" value="Genomic_DNA"/>
</dbReference>
<dbReference type="CDD" id="cd07000">
    <property type="entry name" value="cupin_HGO_N"/>
    <property type="match status" value="1"/>
</dbReference>
<feature type="domain" description="Homogentisate 1,2-dioxygenase N-terminal" evidence="14">
    <location>
        <begin position="72"/>
        <end position="341"/>
    </location>
</feature>
<dbReference type="GO" id="GO:0005737">
    <property type="term" value="C:cytoplasm"/>
    <property type="evidence" value="ECO:0007669"/>
    <property type="project" value="TreeGrafter"/>
</dbReference>
<dbReference type="PANTHER" id="PTHR11056">
    <property type="entry name" value="HOMOGENTISATE 1,2-DIOXYGENASE"/>
    <property type="match status" value="1"/>
</dbReference>
<evidence type="ECO:0000313" key="20">
    <source>
        <dbReference type="Proteomes" id="UP000286510"/>
    </source>
</evidence>
<evidence type="ECO:0000256" key="3">
    <source>
        <dbReference type="ARBA" id="ARBA00007757"/>
    </source>
</evidence>
<evidence type="ECO:0000313" key="16">
    <source>
        <dbReference type="EMBL" id="RHY79411.1"/>
    </source>
</evidence>
<dbReference type="EMBL" id="QUTF01027819">
    <property type="protein sequence ID" value="RHY79411.1"/>
    <property type="molecule type" value="Genomic_DNA"/>
</dbReference>
<evidence type="ECO:0000259" key="13">
    <source>
        <dbReference type="Pfam" id="PF04209"/>
    </source>
</evidence>
<keyword evidence="9 12" id="KW-0408">Iron</keyword>
<evidence type="ECO:0000313" key="18">
    <source>
        <dbReference type="Proteomes" id="UP000265427"/>
    </source>
</evidence>
<evidence type="ECO:0000256" key="2">
    <source>
        <dbReference type="ARBA" id="ARBA00004704"/>
    </source>
</evidence>
<feature type="active site" description="Proton acceptor" evidence="11">
    <location>
        <position position="354"/>
    </location>
</feature>
<dbReference type="InterPro" id="IPR005708">
    <property type="entry name" value="Homogentis_dOase"/>
</dbReference>
<evidence type="ECO:0000256" key="11">
    <source>
        <dbReference type="PIRSR" id="PIRSR605708-1"/>
    </source>
</evidence>
<dbReference type="GO" id="GO:0006572">
    <property type="term" value="P:L-tyrosine catabolic process"/>
    <property type="evidence" value="ECO:0007669"/>
    <property type="project" value="UniProtKB-KW"/>
</dbReference>
<dbReference type="NCBIfam" id="TIGR01015">
    <property type="entry name" value="hmgA"/>
    <property type="match status" value="1"/>
</dbReference>
<dbReference type="VEuPathDB" id="FungiDB:H257_06256"/>
<dbReference type="SUPFAM" id="SSF51182">
    <property type="entry name" value="RmlC-like cupins"/>
    <property type="match status" value="1"/>
</dbReference>
<feature type="binding site" evidence="12">
    <location>
        <position position="434"/>
    </location>
    <ligand>
        <name>Fe cation</name>
        <dbReference type="ChEBI" id="CHEBI:24875"/>
    </ligand>
</feature>
<keyword evidence="5 12" id="KW-0479">Metal-binding</keyword>
<evidence type="ECO:0000313" key="19">
    <source>
        <dbReference type="Proteomes" id="UP000266196"/>
    </source>
</evidence>
<proteinExistence type="inferred from homology"/>
<dbReference type="InterPro" id="IPR011051">
    <property type="entry name" value="RmlC_Cupin_sf"/>
</dbReference>
<keyword evidence="6" id="KW-0828">Tyrosine catabolism</keyword>
<dbReference type="InterPro" id="IPR046452">
    <property type="entry name" value="HgmA_N"/>
</dbReference>
<evidence type="ECO:0000259" key="14">
    <source>
        <dbReference type="Pfam" id="PF20510"/>
    </source>
</evidence>
<organism evidence="15 18">
    <name type="scientific">Aphanomyces astaci</name>
    <name type="common">Crayfish plague agent</name>
    <dbReference type="NCBI Taxonomy" id="112090"/>
    <lineage>
        <taxon>Eukaryota</taxon>
        <taxon>Sar</taxon>
        <taxon>Stramenopiles</taxon>
        <taxon>Oomycota</taxon>
        <taxon>Saprolegniomycetes</taxon>
        <taxon>Saprolegniales</taxon>
        <taxon>Verrucalvaceae</taxon>
        <taxon>Aphanomyces</taxon>
    </lineage>
</organism>
<name>A0A397AWF6_APHAT</name>
<evidence type="ECO:0000256" key="8">
    <source>
        <dbReference type="ARBA" id="ARBA00023002"/>
    </source>
</evidence>